<gene>
    <name evidence="2" type="ORF">PAPOLLO_LOCUS8478</name>
</gene>
<name>A0A8S3WNC3_PARAO</name>
<dbReference type="OrthoDB" id="123207at2759"/>
<comment type="caution">
    <text evidence="2">The sequence shown here is derived from an EMBL/GenBank/DDBJ whole genome shotgun (WGS) entry which is preliminary data.</text>
</comment>
<organism evidence="2 3">
    <name type="scientific">Parnassius apollo</name>
    <name type="common">Apollo butterfly</name>
    <name type="synonym">Papilio apollo</name>
    <dbReference type="NCBI Taxonomy" id="110799"/>
    <lineage>
        <taxon>Eukaryota</taxon>
        <taxon>Metazoa</taxon>
        <taxon>Ecdysozoa</taxon>
        <taxon>Arthropoda</taxon>
        <taxon>Hexapoda</taxon>
        <taxon>Insecta</taxon>
        <taxon>Pterygota</taxon>
        <taxon>Neoptera</taxon>
        <taxon>Endopterygota</taxon>
        <taxon>Lepidoptera</taxon>
        <taxon>Glossata</taxon>
        <taxon>Ditrysia</taxon>
        <taxon>Papilionoidea</taxon>
        <taxon>Papilionidae</taxon>
        <taxon>Parnassiinae</taxon>
        <taxon>Parnassini</taxon>
        <taxon>Parnassius</taxon>
        <taxon>Parnassius</taxon>
    </lineage>
</organism>
<evidence type="ECO:0000313" key="3">
    <source>
        <dbReference type="Proteomes" id="UP000691718"/>
    </source>
</evidence>
<feature type="region of interest" description="Disordered" evidence="1">
    <location>
        <begin position="81"/>
        <end position="100"/>
    </location>
</feature>
<dbReference type="EMBL" id="CAJQZP010000610">
    <property type="protein sequence ID" value="CAG4971734.1"/>
    <property type="molecule type" value="Genomic_DNA"/>
</dbReference>
<dbReference type="Proteomes" id="UP000691718">
    <property type="component" value="Unassembled WGS sequence"/>
</dbReference>
<feature type="compositionally biased region" description="Polar residues" evidence="1">
    <location>
        <begin position="83"/>
        <end position="95"/>
    </location>
</feature>
<proteinExistence type="predicted"/>
<protein>
    <submittedName>
        <fullName evidence="2">(apollo) hypothetical protein</fullName>
    </submittedName>
</protein>
<dbReference type="AlphaFoldDB" id="A0A8S3WNC3"/>
<reference evidence="2" key="1">
    <citation type="submission" date="2021-04" db="EMBL/GenBank/DDBJ databases">
        <authorList>
            <person name="Tunstrom K."/>
        </authorList>
    </citation>
    <scope>NUCLEOTIDE SEQUENCE</scope>
</reference>
<keyword evidence="3" id="KW-1185">Reference proteome</keyword>
<accession>A0A8S3WNC3</accession>
<evidence type="ECO:0000313" key="2">
    <source>
        <dbReference type="EMBL" id="CAG4971734.1"/>
    </source>
</evidence>
<evidence type="ECO:0000256" key="1">
    <source>
        <dbReference type="SAM" id="MobiDB-lite"/>
    </source>
</evidence>
<sequence>MASGAAAMRDLKVKPQWERTRRIMALVPPACAPSDSSNTSEDEDQVPKLLDHVETNDLSDFSSEPKSIESSLERLNILDDLSDNSNSNIQQNPESPISPYEEDTVPLTPLMNEIFRPGSELLHTLPTLNSPLLSALPENTRSNKRKAINRPKLVTKKVKKYIRKPLNFIWTKELLKKNRVPKDTNKENIAAAQIQLPSAPRPPDAVRYDNTGHLPVFVPYGLPMFDYTVLCTVYCKMA</sequence>